<reference evidence="2 3" key="1">
    <citation type="submission" date="2016-09" db="EMBL/GenBank/DDBJ databases">
        <authorList>
            <person name="Capua I."/>
            <person name="De Benedictis P."/>
            <person name="Joannis T."/>
            <person name="Lombin L.H."/>
            <person name="Cattoli G."/>
        </authorList>
    </citation>
    <scope>NUCLEOTIDE SEQUENCE [LARGE SCALE GENOMIC DNA]</scope>
    <source>
        <strain evidence="2 3">NRS-1</strain>
    </source>
</reference>
<proteinExistence type="predicted"/>
<evidence type="ECO:0000313" key="2">
    <source>
        <dbReference type="EMBL" id="OEL11209.1"/>
    </source>
</evidence>
<name>A0A1E5UE67_9FLAO</name>
<dbReference type="STRING" id="237258.SAMN04489756_12028"/>
<dbReference type="AlphaFoldDB" id="A0A1E5UE67"/>
<feature type="signal peptide" evidence="1">
    <location>
        <begin position="1"/>
        <end position="19"/>
    </location>
</feature>
<protein>
    <recommendedName>
        <fullName evidence="4">MORN repeat variant family protein</fullName>
    </recommendedName>
</protein>
<comment type="caution">
    <text evidence="2">The sequence shown here is derived from an EMBL/GenBank/DDBJ whole genome shotgun (WGS) entry which is preliminary data.</text>
</comment>
<dbReference type="Gene3D" id="3.90.930.1">
    <property type="match status" value="1"/>
</dbReference>
<dbReference type="KEGG" id="cnr:EB819_08935"/>
<dbReference type="RefSeq" id="WP_069798588.1">
    <property type="nucleotide sequence ID" value="NZ_CP034157.1"/>
</dbReference>
<keyword evidence="3" id="KW-1185">Reference proteome</keyword>
<dbReference type="OrthoDB" id="1446025at2"/>
<accession>A0A1E5UE67</accession>
<evidence type="ECO:0008006" key="4">
    <source>
        <dbReference type="Google" id="ProtNLM"/>
    </source>
</evidence>
<organism evidence="2 3">
    <name type="scientific">Cloacibacterium normanense</name>
    <dbReference type="NCBI Taxonomy" id="237258"/>
    <lineage>
        <taxon>Bacteria</taxon>
        <taxon>Pseudomonadati</taxon>
        <taxon>Bacteroidota</taxon>
        <taxon>Flavobacteriia</taxon>
        <taxon>Flavobacteriales</taxon>
        <taxon>Weeksellaceae</taxon>
    </lineage>
</organism>
<evidence type="ECO:0000256" key="1">
    <source>
        <dbReference type="SAM" id="SignalP"/>
    </source>
</evidence>
<gene>
    <name evidence="2" type="ORF">BHF72_2325</name>
</gene>
<dbReference type="EMBL" id="MKGI01000045">
    <property type="protein sequence ID" value="OEL11209.1"/>
    <property type="molecule type" value="Genomic_DNA"/>
</dbReference>
<dbReference type="Proteomes" id="UP000095601">
    <property type="component" value="Unassembled WGS sequence"/>
</dbReference>
<feature type="chain" id="PRO_5009186868" description="MORN repeat variant family protein" evidence="1">
    <location>
        <begin position="20"/>
        <end position="406"/>
    </location>
</feature>
<keyword evidence="1" id="KW-0732">Signal</keyword>
<sequence length="406" mass="47080">MMKKIIQLLVLLFVQFSFAQKDNVIKFLSENWGVNKDVAKIEEVKYSQGFTSGKFEPKETKIYTFKNGKVISIETQYSKDKVIETFEYNAKGKPVRFLYISTGTDKASENISTFSYDKNGKLIEIKPSNPRFHWQYKYQYKSDGTLAAVEIFDNGKLDSRWNFTSYQDEKNYQYIDENYSANDGKKVFELKESLVNGERPMRKEAWLEGKDPNGNVFKIRENNAVFGKNYFFRKLTYANGEITGSTEYNPYFTEGINGDISQFPENKNPKSTYKIRLGEDGKFKMENQANQPIPDLSKGFISPNKTDFIYFDPNNGEVALVEDMKPSENFVTMKPYNVPSKRYIVINNDYQFIIFDNGKQIDTSSMKLAQDMGNLVIQENGVPKYFVPNLDKLTFLKFYPLYILAL</sequence>
<evidence type="ECO:0000313" key="3">
    <source>
        <dbReference type="Proteomes" id="UP000095601"/>
    </source>
</evidence>